<dbReference type="InterPro" id="IPR014729">
    <property type="entry name" value="Rossmann-like_a/b/a_fold"/>
</dbReference>
<dbReference type="Proteomes" id="UP000250088">
    <property type="component" value="Chromosome"/>
</dbReference>
<dbReference type="AlphaFoldDB" id="A0A2Z2HX81"/>
<dbReference type="KEGG" id="naj:B1756_07285"/>
<keyword evidence="4" id="KW-1185">Reference proteome</keyword>
<dbReference type="InterPro" id="IPR006016">
    <property type="entry name" value="UspA"/>
</dbReference>
<dbReference type="CDD" id="cd00293">
    <property type="entry name" value="USP-like"/>
    <property type="match status" value="1"/>
</dbReference>
<organism evidence="3 4">
    <name type="scientific">Natrarchaeobaculum aegyptiacum</name>
    <dbReference type="NCBI Taxonomy" id="745377"/>
    <lineage>
        <taxon>Archaea</taxon>
        <taxon>Methanobacteriati</taxon>
        <taxon>Methanobacteriota</taxon>
        <taxon>Stenosarchaea group</taxon>
        <taxon>Halobacteria</taxon>
        <taxon>Halobacteriales</taxon>
        <taxon>Natrialbaceae</taxon>
        <taxon>Natrarchaeobaculum</taxon>
    </lineage>
</organism>
<reference evidence="4" key="1">
    <citation type="submission" date="2017-02" db="EMBL/GenBank/DDBJ databases">
        <title>Natronthermophilus aegyptiacus gen. nov.,sp. nov., an aerobic, extremely halophilic alkalithermophilic archaeon isolated from the athalassohaline Wadi An Natrun, Egypt.</title>
        <authorList>
            <person name="Zhao B."/>
        </authorList>
    </citation>
    <scope>NUCLEOTIDE SEQUENCE [LARGE SCALE GENOMIC DNA]</scope>
    <source>
        <strain evidence="4">JW/NM-HA 15</strain>
    </source>
</reference>
<dbReference type="SUPFAM" id="SSF52402">
    <property type="entry name" value="Adenine nucleotide alpha hydrolases-like"/>
    <property type="match status" value="1"/>
</dbReference>
<feature type="domain" description="UspA" evidence="2">
    <location>
        <begin position="2"/>
        <end position="125"/>
    </location>
</feature>
<dbReference type="PANTHER" id="PTHR46268:SF6">
    <property type="entry name" value="UNIVERSAL STRESS PROTEIN UP12"/>
    <property type="match status" value="1"/>
</dbReference>
<evidence type="ECO:0000259" key="2">
    <source>
        <dbReference type="Pfam" id="PF00582"/>
    </source>
</evidence>
<dbReference type="InterPro" id="IPR006015">
    <property type="entry name" value="Universal_stress_UspA"/>
</dbReference>
<proteinExistence type="inferred from homology"/>
<evidence type="ECO:0000313" key="4">
    <source>
        <dbReference type="Proteomes" id="UP000250088"/>
    </source>
</evidence>
<evidence type="ECO:0000313" key="3">
    <source>
        <dbReference type="EMBL" id="ARS89564.1"/>
    </source>
</evidence>
<dbReference type="PANTHER" id="PTHR46268">
    <property type="entry name" value="STRESS RESPONSE PROTEIN NHAX"/>
    <property type="match status" value="1"/>
</dbReference>
<dbReference type="OrthoDB" id="281037at2157"/>
<gene>
    <name evidence="3" type="ORF">B1756_07285</name>
</gene>
<protein>
    <submittedName>
        <fullName evidence="3">Universal stress protein UspA</fullName>
    </submittedName>
</protein>
<dbReference type="Gene3D" id="3.40.50.620">
    <property type="entry name" value="HUPs"/>
    <property type="match status" value="1"/>
</dbReference>
<dbReference type="Pfam" id="PF00582">
    <property type="entry name" value="Usp"/>
    <property type="match status" value="1"/>
</dbReference>
<sequence length="132" mass="14139">MTNVLLAIDEAEDRVNRQLETLEDLALADGASVTALYVFSDNPSGASVNQLKTARRAEERLEAAGYDVTLDERSGEPGEEILTHAAENDVDLICLAGRKRSPTGKALFGSVTQDVILGTDRPVLIAGNDPEE</sequence>
<dbReference type="RefSeq" id="WP_086887940.1">
    <property type="nucleotide sequence ID" value="NZ_CP019893.1"/>
</dbReference>
<comment type="similarity">
    <text evidence="1">Belongs to the universal stress protein A family.</text>
</comment>
<dbReference type="PRINTS" id="PR01438">
    <property type="entry name" value="UNVRSLSTRESS"/>
</dbReference>
<accession>A0A2Z2HX81</accession>
<name>A0A2Z2HX81_9EURY</name>
<evidence type="ECO:0000256" key="1">
    <source>
        <dbReference type="ARBA" id="ARBA00008791"/>
    </source>
</evidence>
<dbReference type="EMBL" id="CP019893">
    <property type="protein sequence ID" value="ARS89564.1"/>
    <property type="molecule type" value="Genomic_DNA"/>
</dbReference>
<dbReference type="GeneID" id="32893871"/>